<gene>
    <name evidence="9" type="ORF">NOO_LOCUS4496</name>
</gene>
<dbReference type="AlphaFoldDB" id="A0A182E8Z0"/>
<dbReference type="GO" id="GO:0005852">
    <property type="term" value="C:eukaryotic translation initiation factor 3 complex"/>
    <property type="evidence" value="ECO:0007669"/>
    <property type="project" value="InterPro"/>
</dbReference>
<feature type="domain" description="MIR" evidence="8">
    <location>
        <begin position="141"/>
        <end position="195"/>
    </location>
</feature>
<dbReference type="GO" id="GO:0003743">
    <property type="term" value="F:translation initiation factor activity"/>
    <property type="evidence" value="ECO:0007669"/>
    <property type="project" value="UniProtKB-KW"/>
</dbReference>
<dbReference type="EMBL" id="UYRW01001024">
    <property type="protein sequence ID" value="VDK73297.1"/>
    <property type="molecule type" value="Genomic_DNA"/>
</dbReference>
<dbReference type="PANTHER" id="PTHR46809:SF2">
    <property type="entry name" value="GH21273P"/>
    <property type="match status" value="1"/>
</dbReference>
<dbReference type="PANTHER" id="PTHR46809">
    <property type="entry name" value="STROMAL CELL-DERIVED FACTOR 2-LIKE PROTEIN"/>
    <property type="match status" value="1"/>
</dbReference>
<feature type="chain" id="PRO_5043137444" evidence="6">
    <location>
        <begin position="19"/>
        <end position="485"/>
    </location>
</feature>
<organism evidence="11">
    <name type="scientific">Onchocerca ochengi</name>
    <name type="common">Filarial nematode worm</name>
    <dbReference type="NCBI Taxonomy" id="42157"/>
    <lineage>
        <taxon>Eukaryota</taxon>
        <taxon>Metazoa</taxon>
        <taxon>Ecdysozoa</taxon>
        <taxon>Nematoda</taxon>
        <taxon>Chromadorea</taxon>
        <taxon>Rhabditida</taxon>
        <taxon>Spirurina</taxon>
        <taxon>Spiruromorpha</taxon>
        <taxon>Filarioidea</taxon>
        <taxon>Onchocercidae</taxon>
        <taxon>Onchocerca</taxon>
    </lineage>
</organism>
<name>A0A182E8Z0_ONCOC</name>
<evidence type="ECO:0000256" key="6">
    <source>
        <dbReference type="SAM" id="SignalP"/>
    </source>
</evidence>
<evidence type="ECO:0000259" key="7">
    <source>
        <dbReference type="PROSITE" id="PS50249"/>
    </source>
</evidence>
<dbReference type="InterPro" id="IPR036300">
    <property type="entry name" value="MIR_dom_sf"/>
</dbReference>
<accession>A0A182E8Z0</accession>
<keyword evidence="1" id="KW-0963">Cytoplasm</keyword>
<dbReference type="Pfam" id="PF19445">
    <property type="entry name" value="eIF3h_C"/>
    <property type="match status" value="1"/>
</dbReference>
<dbReference type="FunFam" id="3.40.140.10:FF:000087">
    <property type="entry name" value="Eukaryotic translation initiation factor 3 subunit H"/>
    <property type="match status" value="1"/>
</dbReference>
<evidence type="ECO:0000256" key="2">
    <source>
        <dbReference type="ARBA" id="ARBA00022540"/>
    </source>
</evidence>
<reference evidence="11" key="1">
    <citation type="submission" date="2016-06" db="UniProtKB">
        <authorList>
            <consortium name="WormBaseParasite"/>
        </authorList>
    </citation>
    <scope>IDENTIFICATION</scope>
</reference>
<evidence type="ECO:0000256" key="4">
    <source>
        <dbReference type="ARBA" id="ARBA00022737"/>
    </source>
</evidence>
<evidence type="ECO:0000259" key="8">
    <source>
        <dbReference type="PROSITE" id="PS50919"/>
    </source>
</evidence>
<evidence type="ECO:0000256" key="1">
    <source>
        <dbReference type="ARBA" id="ARBA00022490"/>
    </source>
</evidence>
<dbReference type="OrthoDB" id="10265695at2759"/>
<dbReference type="InterPro" id="IPR027524">
    <property type="entry name" value="eIF3h"/>
</dbReference>
<dbReference type="SMART" id="SM00232">
    <property type="entry name" value="JAB_MPN"/>
    <property type="match status" value="1"/>
</dbReference>
<evidence type="ECO:0000313" key="9">
    <source>
        <dbReference type="EMBL" id="VDK73297.1"/>
    </source>
</evidence>
<dbReference type="InterPro" id="IPR000555">
    <property type="entry name" value="JAMM/MPN+_dom"/>
</dbReference>
<dbReference type="PROSITE" id="PS50249">
    <property type="entry name" value="MPN"/>
    <property type="match status" value="1"/>
</dbReference>
<sequence>MFSEFLVASVLYFIAINASQIIDAVTCGSVVKLKNNQEGVRLHSHDVKYGSGSGQQSVTAVENGDDVNSHWQILPAIKETCKRGEPVKCGSKIRLKHLTTGSYLHSHFFAAPLTKENQEVSCFGNTESSDSGDHWIVVCSNDVWLRKDAVKLKHEDTGKFLAISGERYGRPIDGQYEVVAISASKSTALWKTAEGIFMVGPDILTMSTFTAAVGNPSIVQFVQIDSLVVMKIVKHVDSEMYAGLNEVAGEACQGLLTGLVSSDDRRLEITNCFPTARAEPMLDGDEMTQNNTFYEEQKQAEMLDMLRKFRDMNIDYELVGFYQAHPFGACFAQETIDSLIDYQASVPDGVVLIYDPVKTRQGQLSIRAYRLSAKALEMSLDGDWSPESTRGTGLTYENMLEELSVVIKNSHLVNVMLAELALQGGYAAQRSSSHLELGTRRSLEKCLRSLMSDVDDLNRTVMAYTKYVADKQRHDLTVYNAMQKR</sequence>
<protein>
    <submittedName>
        <fullName evidence="11">Eukaryotic translation initiation factor 3 subunit H</fullName>
    </submittedName>
</protein>
<dbReference type="Gene3D" id="2.80.10.50">
    <property type="match status" value="1"/>
</dbReference>
<proteinExistence type="predicted"/>
<dbReference type="Pfam" id="PF01398">
    <property type="entry name" value="JAB"/>
    <property type="match status" value="1"/>
</dbReference>
<keyword evidence="2" id="KW-0396">Initiation factor</keyword>
<dbReference type="STRING" id="42157.A0A182E8Z0"/>
<feature type="domain" description="MPN" evidence="7">
    <location>
        <begin position="222"/>
        <end position="375"/>
    </location>
</feature>
<dbReference type="InterPro" id="IPR016093">
    <property type="entry name" value="MIR_motif"/>
</dbReference>
<keyword evidence="10" id="KW-1185">Reference proteome</keyword>
<dbReference type="Gene3D" id="3.40.140.10">
    <property type="entry name" value="Cytidine Deaminase, domain 2"/>
    <property type="match status" value="1"/>
</dbReference>
<dbReference type="PROSITE" id="PS50919">
    <property type="entry name" value="MIR"/>
    <property type="match status" value="3"/>
</dbReference>
<dbReference type="InterPro" id="IPR045810">
    <property type="entry name" value="eIF3h_C"/>
</dbReference>
<dbReference type="Pfam" id="PF02815">
    <property type="entry name" value="MIR"/>
    <property type="match status" value="1"/>
</dbReference>
<evidence type="ECO:0000256" key="3">
    <source>
        <dbReference type="ARBA" id="ARBA00022729"/>
    </source>
</evidence>
<dbReference type="CDD" id="cd08065">
    <property type="entry name" value="MPN_eIF3h"/>
    <property type="match status" value="1"/>
</dbReference>
<evidence type="ECO:0000256" key="5">
    <source>
        <dbReference type="ARBA" id="ARBA00022917"/>
    </source>
</evidence>
<dbReference type="InterPro" id="IPR037518">
    <property type="entry name" value="MPN"/>
</dbReference>
<keyword evidence="3 6" id="KW-0732">Signal</keyword>
<dbReference type="SUPFAM" id="SSF82109">
    <property type="entry name" value="MIR domain"/>
    <property type="match status" value="1"/>
</dbReference>
<dbReference type="SMART" id="SM00472">
    <property type="entry name" value="MIR"/>
    <property type="match status" value="3"/>
</dbReference>
<keyword evidence="5" id="KW-0648">Protein biosynthesis</keyword>
<dbReference type="WBParaSite" id="nOo.2.0.1.t04496-RA">
    <property type="protein sequence ID" value="nOo.2.0.1.t04496-RA"/>
    <property type="gene ID" value="nOo.2.0.1.g04496"/>
</dbReference>
<feature type="signal peptide" evidence="6">
    <location>
        <begin position="1"/>
        <end position="18"/>
    </location>
</feature>
<evidence type="ECO:0000313" key="10">
    <source>
        <dbReference type="Proteomes" id="UP000271087"/>
    </source>
</evidence>
<feature type="domain" description="MIR" evidence="8">
    <location>
        <begin position="84"/>
        <end position="140"/>
    </location>
</feature>
<reference evidence="9 10" key="2">
    <citation type="submission" date="2018-08" db="EMBL/GenBank/DDBJ databases">
        <authorList>
            <person name="Laetsch R D."/>
            <person name="Stevens L."/>
            <person name="Kumar S."/>
            <person name="Blaxter L. M."/>
        </authorList>
    </citation>
    <scope>NUCLEOTIDE SEQUENCE [LARGE SCALE GENOMIC DNA]</scope>
</reference>
<evidence type="ECO:0000313" key="11">
    <source>
        <dbReference type="WBParaSite" id="nOo.2.0.1.t04496-RA"/>
    </source>
</evidence>
<dbReference type="GO" id="GO:0008237">
    <property type="term" value="F:metallopeptidase activity"/>
    <property type="evidence" value="ECO:0007669"/>
    <property type="project" value="InterPro"/>
</dbReference>
<keyword evidence="4" id="KW-0677">Repeat</keyword>
<dbReference type="Proteomes" id="UP000271087">
    <property type="component" value="Unassembled WGS sequence"/>
</dbReference>
<feature type="domain" description="MIR" evidence="8">
    <location>
        <begin position="22"/>
        <end position="76"/>
    </location>
</feature>